<dbReference type="AlphaFoldDB" id="A0A968KT33"/>
<evidence type="ECO:0000313" key="2">
    <source>
        <dbReference type="Proteomes" id="UP000711995"/>
    </source>
</evidence>
<comment type="caution">
    <text evidence="1">The sequence shown here is derived from an EMBL/GenBank/DDBJ whole genome shotgun (WGS) entry which is preliminary data.</text>
</comment>
<sequence length="188" mass="21583">MKIWGKYITLALIVFCVGLSIRLIVSYGAQAEHIQITRLPSTNSRLEKISQGYRQKIDATPIMKDQEAYQKFRDSSLDEKRVLITSHLGFHSHGLKHTVVGDYIIAKRLEVTMLDIQLNGTSIYASALDQLSKATGLEKNDLEEKILFAEKMRSIDNYYKIYPNLASVEWEIFIQSQELNQILQDFPD</sequence>
<dbReference type="Proteomes" id="UP000711995">
    <property type="component" value="Unassembled WGS sequence"/>
</dbReference>
<evidence type="ECO:0000313" key="1">
    <source>
        <dbReference type="EMBL" id="NIZ41012.1"/>
    </source>
</evidence>
<gene>
    <name evidence="1" type="ORF">HCT14_05790</name>
</gene>
<name>A0A968KT33_9SPIO</name>
<dbReference type="RefSeq" id="WP_167700596.1">
    <property type="nucleotide sequence ID" value="NZ_CP118174.1"/>
</dbReference>
<organism evidence="1 2">
    <name type="scientific">Entomospira entomophila</name>
    <dbReference type="NCBI Taxonomy" id="2719988"/>
    <lineage>
        <taxon>Bacteria</taxon>
        <taxon>Pseudomonadati</taxon>
        <taxon>Spirochaetota</taxon>
        <taxon>Spirochaetia</taxon>
        <taxon>Spirochaetales</taxon>
        <taxon>Spirochaetaceae</taxon>
        <taxon>Entomospira</taxon>
    </lineage>
</organism>
<proteinExistence type="predicted"/>
<dbReference type="EMBL" id="JAATLJ010000001">
    <property type="protein sequence ID" value="NIZ41012.1"/>
    <property type="molecule type" value="Genomic_DNA"/>
</dbReference>
<reference evidence="1 2" key="1">
    <citation type="submission" date="2020-03" db="EMBL/GenBank/DDBJ databases">
        <title>Spirochaetal bacteria isolated from arthropods constitute a novel genus Entomospira genus novum within the order Spirochaetales.</title>
        <authorList>
            <person name="Grana-Miraglia L."/>
            <person name="Sikutova S."/>
            <person name="Fingerle V."/>
            <person name="Sing A."/>
            <person name="Castillo-Ramirez S."/>
            <person name="Margos G."/>
            <person name="Rudolf I."/>
        </authorList>
    </citation>
    <scope>NUCLEOTIDE SEQUENCE [LARGE SCALE GENOMIC DNA]</scope>
    <source>
        <strain evidence="1 2">BR193</strain>
    </source>
</reference>
<protein>
    <submittedName>
        <fullName evidence="1">Uncharacterized protein</fullName>
    </submittedName>
</protein>
<accession>A0A968KT33</accession>
<keyword evidence="2" id="KW-1185">Reference proteome</keyword>